<organism evidence="4">
    <name type="scientific">Echinostoma caproni</name>
    <dbReference type="NCBI Taxonomy" id="27848"/>
    <lineage>
        <taxon>Eukaryota</taxon>
        <taxon>Metazoa</taxon>
        <taxon>Spiralia</taxon>
        <taxon>Lophotrochozoa</taxon>
        <taxon>Platyhelminthes</taxon>
        <taxon>Trematoda</taxon>
        <taxon>Digenea</taxon>
        <taxon>Plagiorchiida</taxon>
        <taxon>Echinostomata</taxon>
        <taxon>Echinostomatoidea</taxon>
        <taxon>Echinostomatidae</taxon>
        <taxon>Echinostoma</taxon>
    </lineage>
</organism>
<protein>
    <submittedName>
        <fullName evidence="4">Transposase</fullName>
    </submittedName>
</protein>
<reference evidence="2 3" key="2">
    <citation type="submission" date="2018-11" db="EMBL/GenBank/DDBJ databases">
        <authorList>
            <consortium name="Pathogen Informatics"/>
        </authorList>
    </citation>
    <scope>NUCLEOTIDE SEQUENCE [LARGE SCALE GENOMIC DNA]</scope>
    <source>
        <strain evidence="2 3">Egypt</strain>
    </source>
</reference>
<evidence type="ECO:0000313" key="4">
    <source>
        <dbReference type="WBParaSite" id="ECPE_0000640501-mRNA-1"/>
    </source>
</evidence>
<feature type="region of interest" description="Disordered" evidence="1">
    <location>
        <begin position="1"/>
        <end position="20"/>
    </location>
</feature>
<accession>A0A183AHF7</accession>
<proteinExistence type="predicted"/>
<evidence type="ECO:0000313" key="3">
    <source>
        <dbReference type="Proteomes" id="UP000272942"/>
    </source>
</evidence>
<dbReference type="Proteomes" id="UP000272942">
    <property type="component" value="Unassembled WGS sequence"/>
</dbReference>
<dbReference type="AlphaFoldDB" id="A0A183AHF7"/>
<name>A0A183AHF7_9TREM</name>
<sequence>MTRPEMRQLPVGPNRQPTSKPYRYSGNQLLAFWNKLIIVVRKRVRLVKFGFEHHLEHYAIWALDRIEVGGVGEEGRE</sequence>
<gene>
    <name evidence="2" type="ORF">ECPE_LOCUS6392</name>
</gene>
<evidence type="ECO:0000256" key="1">
    <source>
        <dbReference type="SAM" id="MobiDB-lite"/>
    </source>
</evidence>
<reference evidence="4" key="1">
    <citation type="submission" date="2016-06" db="UniProtKB">
        <authorList>
            <consortium name="WormBaseParasite"/>
        </authorList>
    </citation>
    <scope>IDENTIFICATION</scope>
</reference>
<dbReference type="EMBL" id="UZAN01043391">
    <property type="protein sequence ID" value="VDP78269.1"/>
    <property type="molecule type" value="Genomic_DNA"/>
</dbReference>
<keyword evidence="3" id="KW-1185">Reference proteome</keyword>
<evidence type="ECO:0000313" key="2">
    <source>
        <dbReference type="EMBL" id="VDP78269.1"/>
    </source>
</evidence>
<dbReference type="WBParaSite" id="ECPE_0000640501-mRNA-1">
    <property type="protein sequence ID" value="ECPE_0000640501-mRNA-1"/>
    <property type="gene ID" value="ECPE_0000640501"/>
</dbReference>